<evidence type="ECO:0000313" key="1">
    <source>
        <dbReference type="EMBL" id="MBX04680.1"/>
    </source>
</evidence>
<proteinExistence type="predicted"/>
<sequence>MLYHRSLSLYCAKENPQRGKLRC</sequence>
<protein>
    <submittedName>
        <fullName evidence="1">Uncharacterized protein</fullName>
    </submittedName>
</protein>
<name>A0A2P2KG45_RHIMU</name>
<reference evidence="1" key="1">
    <citation type="submission" date="2018-02" db="EMBL/GenBank/DDBJ databases">
        <title>Rhizophora mucronata_Transcriptome.</title>
        <authorList>
            <person name="Meera S.P."/>
            <person name="Sreeshan A."/>
            <person name="Augustine A."/>
        </authorList>
    </citation>
    <scope>NUCLEOTIDE SEQUENCE</scope>
    <source>
        <tissue evidence="1">Leaf</tissue>
    </source>
</reference>
<dbReference type="EMBL" id="GGEC01024196">
    <property type="protein sequence ID" value="MBX04680.1"/>
    <property type="molecule type" value="Transcribed_RNA"/>
</dbReference>
<dbReference type="AlphaFoldDB" id="A0A2P2KG45"/>
<organism evidence="1">
    <name type="scientific">Rhizophora mucronata</name>
    <name type="common">Asiatic mangrove</name>
    <dbReference type="NCBI Taxonomy" id="61149"/>
    <lineage>
        <taxon>Eukaryota</taxon>
        <taxon>Viridiplantae</taxon>
        <taxon>Streptophyta</taxon>
        <taxon>Embryophyta</taxon>
        <taxon>Tracheophyta</taxon>
        <taxon>Spermatophyta</taxon>
        <taxon>Magnoliopsida</taxon>
        <taxon>eudicotyledons</taxon>
        <taxon>Gunneridae</taxon>
        <taxon>Pentapetalae</taxon>
        <taxon>rosids</taxon>
        <taxon>fabids</taxon>
        <taxon>Malpighiales</taxon>
        <taxon>Rhizophoraceae</taxon>
        <taxon>Rhizophora</taxon>
    </lineage>
</organism>
<accession>A0A2P2KG45</accession>